<comment type="caution">
    <text evidence="2">The sequence shown here is derived from an EMBL/GenBank/DDBJ whole genome shotgun (WGS) entry which is preliminary data.</text>
</comment>
<feature type="compositionally biased region" description="Polar residues" evidence="1">
    <location>
        <begin position="118"/>
        <end position="139"/>
    </location>
</feature>
<reference evidence="2 3" key="1">
    <citation type="submission" date="2023-09" db="EMBL/GenBank/DDBJ databases">
        <authorList>
            <person name="Wang M."/>
        </authorList>
    </citation>
    <scope>NUCLEOTIDE SEQUENCE [LARGE SCALE GENOMIC DNA]</scope>
    <source>
        <strain evidence="2">GT-2023</strain>
        <tissue evidence="2">Liver</tissue>
    </source>
</reference>
<feature type="region of interest" description="Disordered" evidence="1">
    <location>
        <begin position="114"/>
        <end position="142"/>
    </location>
</feature>
<keyword evidence="3" id="KW-1185">Reference proteome</keyword>
<accession>A0ABR3NFC3</accession>
<evidence type="ECO:0000313" key="3">
    <source>
        <dbReference type="Proteomes" id="UP001558613"/>
    </source>
</evidence>
<dbReference type="EMBL" id="JAYMGO010000004">
    <property type="protein sequence ID" value="KAL1275423.1"/>
    <property type="molecule type" value="Genomic_DNA"/>
</dbReference>
<dbReference type="Proteomes" id="UP001558613">
    <property type="component" value="Unassembled WGS sequence"/>
</dbReference>
<gene>
    <name evidence="2" type="ORF">QQF64_035046</name>
</gene>
<organism evidence="2 3">
    <name type="scientific">Cirrhinus molitorella</name>
    <name type="common">mud carp</name>
    <dbReference type="NCBI Taxonomy" id="172907"/>
    <lineage>
        <taxon>Eukaryota</taxon>
        <taxon>Metazoa</taxon>
        <taxon>Chordata</taxon>
        <taxon>Craniata</taxon>
        <taxon>Vertebrata</taxon>
        <taxon>Euteleostomi</taxon>
        <taxon>Actinopterygii</taxon>
        <taxon>Neopterygii</taxon>
        <taxon>Teleostei</taxon>
        <taxon>Ostariophysi</taxon>
        <taxon>Cypriniformes</taxon>
        <taxon>Cyprinidae</taxon>
        <taxon>Labeoninae</taxon>
        <taxon>Labeonini</taxon>
        <taxon>Cirrhinus</taxon>
    </lineage>
</organism>
<evidence type="ECO:0000313" key="2">
    <source>
        <dbReference type="EMBL" id="KAL1275423.1"/>
    </source>
</evidence>
<sequence>MCVIQFEYHPHHMTAALTPFWGFSVICKVAWKTERLLGNEGVNTCGSVCVCPSPRTGVCGRAHARVGKDRLASSARWTCIGRVLYAYTTPYHTHRSVSEGNEVAHSQAQIRLYPKRQNGASSKSTAHISREGSGSNKSQVIEESRGSAVGVFLTISEEPRHVSVFVCTDQYIQRNPDRFLDGTQSR</sequence>
<name>A0ABR3NFC3_9TELE</name>
<evidence type="ECO:0000256" key="1">
    <source>
        <dbReference type="SAM" id="MobiDB-lite"/>
    </source>
</evidence>
<protein>
    <submittedName>
        <fullName evidence="2">Uncharacterized protein</fullName>
    </submittedName>
</protein>
<proteinExistence type="predicted"/>